<gene>
    <name evidence="1" type="ORF">N800_00895</name>
</gene>
<proteinExistence type="predicted"/>
<dbReference type="InterPro" id="IPR011051">
    <property type="entry name" value="RmlC_Cupin_sf"/>
</dbReference>
<dbReference type="OrthoDB" id="9800082at2"/>
<dbReference type="PANTHER" id="PTHR37943:SF1">
    <property type="entry name" value="PROTEIN VES"/>
    <property type="match status" value="1"/>
</dbReference>
<dbReference type="eggNOG" id="COG3758">
    <property type="taxonomic scope" value="Bacteria"/>
</dbReference>
<dbReference type="PANTHER" id="PTHR37943">
    <property type="entry name" value="PROTEIN VES"/>
    <property type="match status" value="1"/>
</dbReference>
<dbReference type="Proteomes" id="UP000029998">
    <property type="component" value="Unassembled WGS sequence"/>
</dbReference>
<organism evidence="1 2">
    <name type="scientific">Lysobacter daejeonensis GH1-9</name>
    <dbReference type="NCBI Taxonomy" id="1385517"/>
    <lineage>
        <taxon>Bacteria</taxon>
        <taxon>Pseudomonadati</taxon>
        <taxon>Pseudomonadota</taxon>
        <taxon>Gammaproteobacteria</taxon>
        <taxon>Lysobacterales</taxon>
        <taxon>Lysobacteraceae</taxon>
        <taxon>Aerolutibacter</taxon>
    </lineage>
</organism>
<sequence>MTADSGHAGGHVQVIPANEYRRERWRNQLGWTREIARGQLTDSGFQPDAGDAGGEWDWRLSIAEIERDAEFSAFPGIDRELVLLSGHGVRLRFDDGEVHELRPPHERLRFAGERVLTGELLDGPTHDFNLMWRRDRVEADLWHRPLVGPMVIFTEPRGLWAVHLLAGRATFDGAPELPPLAMGDTVLIRAGDTRLRHVLHGGGEALMIRLAPRAGG</sequence>
<dbReference type="EMBL" id="AVPU01000012">
    <property type="protein sequence ID" value="KGM54511.1"/>
    <property type="molecule type" value="Genomic_DNA"/>
</dbReference>
<evidence type="ECO:0000313" key="2">
    <source>
        <dbReference type="Proteomes" id="UP000029998"/>
    </source>
</evidence>
<dbReference type="InterPro" id="IPR014710">
    <property type="entry name" value="RmlC-like_jellyroll"/>
</dbReference>
<dbReference type="Gene3D" id="2.60.120.10">
    <property type="entry name" value="Jelly Rolls"/>
    <property type="match status" value="1"/>
</dbReference>
<dbReference type="STRING" id="1385517.N800_00895"/>
<dbReference type="Pfam" id="PF05962">
    <property type="entry name" value="HutD"/>
    <property type="match status" value="1"/>
</dbReference>
<dbReference type="CDD" id="cd20293">
    <property type="entry name" value="cupin_HutD_N"/>
    <property type="match status" value="1"/>
</dbReference>
<reference evidence="1 2" key="1">
    <citation type="submission" date="2013-08" db="EMBL/GenBank/DDBJ databases">
        <title>Genome sequencing of Lysobacter.</title>
        <authorList>
            <person name="Zhang S."/>
            <person name="Wang G."/>
        </authorList>
    </citation>
    <scope>NUCLEOTIDE SEQUENCE [LARGE SCALE GENOMIC DNA]</scope>
    <source>
        <strain evidence="1 2">GH1-9</strain>
    </source>
</reference>
<dbReference type="SUPFAM" id="SSF51182">
    <property type="entry name" value="RmlC-like cupins"/>
    <property type="match status" value="1"/>
</dbReference>
<dbReference type="AlphaFoldDB" id="A0A0A0EUB7"/>
<accession>A0A0A0EUB7</accession>
<dbReference type="InterPro" id="IPR010282">
    <property type="entry name" value="Uncharacterised_HutD/Ves"/>
</dbReference>
<protein>
    <recommendedName>
        <fullName evidence="3">HutD-family protein</fullName>
    </recommendedName>
</protein>
<dbReference type="RefSeq" id="WP_036136887.1">
    <property type="nucleotide sequence ID" value="NZ_AVPU01000012.1"/>
</dbReference>
<evidence type="ECO:0000313" key="1">
    <source>
        <dbReference type="EMBL" id="KGM54511.1"/>
    </source>
</evidence>
<keyword evidence="2" id="KW-1185">Reference proteome</keyword>
<evidence type="ECO:0008006" key="3">
    <source>
        <dbReference type="Google" id="ProtNLM"/>
    </source>
</evidence>
<name>A0A0A0EUB7_9GAMM</name>
<comment type="caution">
    <text evidence="1">The sequence shown here is derived from an EMBL/GenBank/DDBJ whole genome shotgun (WGS) entry which is preliminary data.</text>
</comment>